<evidence type="ECO:0000313" key="2">
    <source>
        <dbReference type="Proteomes" id="UP000608071"/>
    </source>
</evidence>
<dbReference type="InterPro" id="IPR012334">
    <property type="entry name" value="Pectin_lyas_fold"/>
</dbReference>
<dbReference type="Gene3D" id="2.160.20.10">
    <property type="entry name" value="Single-stranded right-handed beta-helix, Pectin lyase-like"/>
    <property type="match status" value="1"/>
</dbReference>
<gene>
    <name evidence="1" type="ORF">H9647_22390</name>
</gene>
<reference evidence="1 2" key="1">
    <citation type="submission" date="2020-08" db="EMBL/GenBank/DDBJ databases">
        <title>A Genomic Blueprint of the Chicken Gut Microbiome.</title>
        <authorList>
            <person name="Gilroy R."/>
            <person name="Ravi A."/>
            <person name="Getino M."/>
            <person name="Pursley I."/>
            <person name="Horton D.L."/>
            <person name="Alikhan N.-F."/>
            <person name="Baker D."/>
            <person name="Gharbi K."/>
            <person name="Hall N."/>
            <person name="Watson M."/>
            <person name="Adriaenssens E.M."/>
            <person name="Foster-Nyarko E."/>
            <person name="Jarju S."/>
            <person name="Secka A."/>
            <person name="Antonio M."/>
            <person name="Oren A."/>
            <person name="Chaudhuri R."/>
            <person name="La Ragione R.M."/>
            <person name="Hildebrand F."/>
            <person name="Pallen M.J."/>
        </authorList>
    </citation>
    <scope>NUCLEOTIDE SEQUENCE [LARGE SCALE GENOMIC DNA]</scope>
    <source>
        <strain evidence="1 2">Sa2BVA9</strain>
    </source>
</reference>
<evidence type="ECO:0000313" key="1">
    <source>
        <dbReference type="EMBL" id="MBD7970817.1"/>
    </source>
</evidence>
<sequence>MDYGKLAIERNGKLKEELTDVGIFISQFGALGNGSDDSQAFKKAIEQLGGKAGTIILNGSKTYGIKDTITIPHNVSIEGNLAKIIPIDGGTFTGSYLFYVNSRLSNKTIEKWGGEVVSTIRNLKFENPFLIPNVKGFYTRGKTSFRNITFKSFYKGLLKEGTEDFDYTDMMHIETLYFINCLGTEALVEIKYNGDGLFIDRCHTSGSGDSNYNFLNLEFCNGGKIANCINGDIKIYKSSAVSIENNHCEHGKITIISSQVSLRDGYHCYHKEYQPIPISIISAANDKPSMPCVIENYTIVHHKDKGNLAKNYTDTDYFDAYFKNVNVKITNFFRRSMFESDPSFGMSTAVKISLDGTTLFRDWENAGQLYSKASYVSDNKIFTSINETSFLSNFILFGISLPNHSTFDEEVGTYYYQIIYYFGSTDRLIGKWGGGEQRTDVTDVLNQVPYLNISYKPEMQLSKICLYRGKVSGEYSHYVSIPIGNGVNIYDYGYFISTGERWIMRKKGSAEPFNSAYIKVKLEGENVIAYGTAIPVYGIWKKGDRIVNIEKYQLGEPGKKYILEEWECIATGSPGSWIEKRYLTSD</sequence>
<dbReference type="Proteomes" id="UP000608071">
    <property type="component" value="Unassembled WGS sequence"/>
</dbReference>
<name>A0ABR8T507_9BACL</name>
<dbReference type="SUPFAM" id="SSF51126">
    <property type="entry name" value="Pectin lyase-like"/>
    <property type="match status" value="1"/>
</dbReference>
<dbReference type="EMBL" id="JACSQL010000016">
    <property type="protein sequence ID" value="MBD7970817.1"/>
    <property type="molecule type" value="Genomic_DNA"/>
</dbReference>
<evidence type="ECO:0008006" key="3">
    <source>
        <dbReference type="Google" id="ProtNLM"/>
    </source>
</evidence>
<dbReference type="InterPro" id="IPR011050">
    <property type="entry name" value="Pectin_lyase_fold/virulence"/>
</dbReference>
<keyword evidence="2" id="KW-1185">Reference proteome</keyword>
<organism evidence="1 2">
    <name type="scientific">Paenibacillus gallinarum</name>
    <dbReference type="NCBI Taxonomy" id="2762232"/>
    <lineage>
        <taxon>Bacteria</taxon>
        <taxon>Bacillati</taxon>
        <taxon>Bacillota</taxon>
        <taxon>Bacilli</taxon>
        <taxon>Bacillales</taxon>
        <taxon>Paenibacillaceae</taxon>
        <taxon>Paenibacillus</taxon>
    </lineage>
</organism>
<comment type="caution">
    <text evidence="1">The sequence shown here is derived from an EMBL/GenBank/DDBJ whole genome shotgun (WGS) entry which is preliminary data.</text>
</comment>
<proteinExistence type="predicted"/>
<dbReference type="RefSeq" id="WP_191804273.1">
    <property type="nucleotide sequence ID" value="NZ_JACSQL010000016.1"/>
</dbReference>
<protein>
    <recommendedName>
        <fullName evidence="3">Pectate lyase superfamily protein domain-containing protein</fullName>
    </recommendedName>
</protein>
<accession>A0ABR8T507</accession>